<feature type="compositionally biased region" description="Basic and acidic residues" evidence="1">
    <location>
        <begin position="934"/>
        <end position="958"/>
    </location>
</feature>
<comment type="caution">
    <text evidence="2">The sequence shown here is derived from an EMBL/GenBank/DDBJ whole genome shotgun (WGS) entry which is preliminary data.</text>
</comment>
<feature type="region of interest" description="Disordered" evidence="1">
    <location>
        <begin position="995"/>
        <end position="1060"/>
    </location>
</feature>
<feature type="region of interest" description="Disordered" evidence="1">
    <location>
        <begin position="82"/>
        <end position="113"/>
    </location>
</feature>
<feature type="compositionally biased region" description="Basic and acidic residues" evidence="1">
    <location>
        <begin position="612"/>
        <end position="624"/>
    </location>
</feature>
<dbReference type="EMBL" id="AHZU02001201">
    <property type="protein sequence ID" value="KFG35002.1"/>
    <property type="molecule type" value="Genomic_DNA"/>
</dbReference>
<feature type="compositionally biased region" description="Low complexity" evidence="1">
    <location>
        <begin position="545"/>
        <end position="564"/>
    </location>
</feature>
<feature type="compositionally biased region" description="Basic and acidic residues" evidence="1">
    <location>
        <begin position="29"/>
        <end position="54"/>
    </location>
</feature>
<proteinExistence type="predicted"/>
<feature type="region of interest" description="Disordered" evidence="1">
    <location>
        <begin position="543"/>
        <end position="567"/>
    </location>
</feature>
<dbReference type="AlphaFoldDB" id="A0A086JS84"/>
<protein>
    <submittedName>
        <fullName evidence="2">Uncharacterized protein</fullName>
    </submittedName>
</protein>
<organism evidence="2 3">
    <name type="scientific">Toxoplasma gondii GAB2-2007-GAL-DOM2</name>
    <dbReference type="NCBI Taxonomy" id="1130820"/>
    <lineage>
        <taxon>Eukaryota</taxon>
        <taxon>Sar</taxon>
        <taxon>Alveolata</taxon>
        <taxon>Apicomplexa</taxon>
        <taxon>Conoidasida</taxon>
        <taxon>Coccidia</taxon>
        <taxon>Eucoccidiorida</taxon>
        <taxon>Eimeriorina</taxon>
        <taxon>Sarcocystidae</taxon>
        <taxon>Toxoplasma</taxon>
    </lineage>
</organism>
<sequence>MAQEQREEEKRRKAVTVAAATRTETPGVCDEKMTGRPEGREDRAAGPRDARGEGTRMSPFFSPFPTSSALRHVDEYGESWLSSSMQEQLAGDPFADSSAPPSPPSPGPSRLPFLAFSSSLAPNEAVPTGGAAGRAATNGVSAAADASASLKETGDSGNTSEETAAAAPQWHADAAKVGLLSNNGRRFWKKRKAGMISLVYENALRSSHVHAYRYDILQGNVSAADGAGFVFANRVPCGKNIQTLWSVFVNRQGTLCKRMGQNLVRLPPPGLKPLEAGTSVYLLVDLDCKVAVFQMRTAEGTETPPRVVAFQDMAETAGCSQGYFCVVIAAGDVVVEVSDPVELRQMYATQIRPSLSVSSLSRPSYVDLSSSKAPLPPPPPPFLGLRPSSRCPHLGGFPESRSVGKHPPEALPLFGSRAPRMSPVQQDLSFLPSSASAFPSSSSAFLTPPSVFPSATSPSSSPSSSSVLPSASPPPSPVVAASAGLSAAGCSPAARSSSDCVPCPVIENLVHAAEETGLHDSLSYTSLSVLSCPGAVLPSPSALGSCSAPRSAPSSASSASSPSSVLSNGGVASPEVLALPSGTSAGPGLLASAWPSVASAAAGEETETVQSLRERDERGDRDEGSVCLSRAQKLRLPCPSRNVSPLRFCASSEPSAVKPERVRKLSGDCVSVRRRDSGEVEADPLTPLVVSLARDVTQEGSPAVRDTGPSDASSLSFSFSLFSPAVSSAPSRYFTHSAESAATSRETARLPCPPQSPVQPLFLSHPGGLFDGQAFLSSSPFARCGSVPFSLPPHLCGPNAAAASVAASAATQLPYLFLEFERLVATAVGGAIVASENLPASLSSFASSPSRLVWNNRAASAHVIAAAAHMTAAAQAIALEAQQEAEPFRAADCAATASWAPSGGTAEHVGEAGKTSGKPAAEAPEDDAGVQRPTEGRSLEAKRHGVSREGHRLGRQTDKSVKWEDAELREEVGTEIIHSSARRGLQFVAPLLSPDIRGGRLTSRPSETPRDEETFERKHSVEAAERERPAETREEEGASSAAAPESREEGDLRDAKRVEA</sequence>
<feature type="compositionally biased region" description="Pro residues" evidence="1">
    <location>
        <begin position="100"/>
        <end position="109"/>
    </location>
</feature>
<feature type="region of interest" description="Disordered" evidence="1">
    <location>
        <begin position="451"/>
        <end position="475"/>
    </location>
</feature>
<gene>
    <name evidence="2" type="ORF">TGDOM2_208510</name>
</gene>
<dbReference type="VEuPathDB" id="ToxoDB:TGDOM2_208510"/>
<dbReference type="OrthoDB" id="434755at2759"/>
<feature type="region of interest" description="Disordered" evidence="1">
    <location>
        <begin position="600"/>
        <end position="625"/>
    </location>
</feature>
<feature type="region of interest" description="Disordered" evidence="1">
    <location>
        <begin position="899"/>
        <end position="958"/>
    </location>
</feature>
<dbReference type="Proteomes" id="UP000028837">
    <property type="component" value="Unassembled WGS sequence"/>
</dbReference>
<feature type="compositionally biased region" description="Low complexity" evidence="1">
    <location>
        <begin position="58"/>
        <end position="68"/>
    </location>
</feature>
<feature type="compositionally biased region" description="Basic and acidic residues" evidence="1">
    <location>
        <begin position="1007"/>
        <end position="1036"/>
    </location>
</feature>
<feature type="compositionally biased region" description="Low complexity" evidence="1">
    <location>
        <begin position="15"/>
        <end position="25"/>
    </location>
</feature>
<evidence type="ECO:0000313" key="2">
    <source>
        <dbReference type="EMBL" id="KFG35002.1"/>
    </source>
</evidence>
<accession>A0A086JS84</accession>
<name>A0A086JS84_TOXGO</name>
<evidence type="ECO:0000313" key="3">
    <source>
        <dbReference type="Proteomes" id="UP000028837"/>
    </source>
</evidence>
<reference evidence="2 3" key="1">
    <citation type="submission" date="2014-02" db="EMBL/GenBank/DDBJ databases">
        <authorList>
            <person name="Sibley D."/>
            <person name="Venepally P."/>
            <person name="Karamycheva S."/>
            <person name="Hadjithomas M."/>
            <person name="Khan A."/>
            <person name="Brunk B."/>
            <person name="Roos D."/>
            <person name="Caler E."/>
            <person name="Lorenzi H."/>
        </authorList>
    </citation>
    <scope>NUCLEOTIDE SEQUENCE [LARGE SCALE GENOMIC DNA]</scope>
    <source>
        <strain evidence="2 3">GAB2-2007-GAL-DOM2</strain>
    </source>
</reference>
<feature type="compositionally biased region" description="Basic and acidic residues" evidence="1">
    <location>
        <begin position="1045"/>
        <end position="1060"/>
    </location>
</feature>
<feature type="region of interest" description="Disordered" evidence="1">
    <location>
        <begin position="368"/>
        <end position="417"/>
    </location>
</feature>
<feature type="compositionally biased region" description="Basic and acidic residues" evidence="1">
    <location>
        <begin position="1"/>
        <end position="11"/>
    </location>
</feature>
<feature type="region of interest" description="Disordered" evidence="1">
    <location>
        <begin position="1"/>
        <end position="69"/>
    </location>
</feature>
<feature type="compositionally biased region" description="Low complexity" evidence="1">
    <location>
        <begin position="451"/>
        <end position="470"/>
    </location>
</feature>
<evidence type="ECO:0000256" key="1">
    <source>
        <dbReference type="SAM" id="MobiDB-lite"/>
    </source>
</evidence>